<keyword evidence="2" id="KW-1185">Reference proteome</keyword>
<keyword evidence="1" id="KW-0378">Hydrolase</keyword>
<dbReference type="EMBL" id="WBNL01003769">
    <property type="protein sequence ID" value="NXE71628.1"/>
    <property type="molecule type" value="Genomic_DNA"/>
</dbReference>
<reference evidence="1" key="1">
    <citation type="submission" date="2019-09" db="EMBL/GenBank/DDBJ databases">
        <title>Bird 10,000 Genomes (B10K) Project - Family phase.</title>
        <authorList>
            <person name="Zhang G."/>
        </authorList>
    </citation>
    <scope>NUCLEOTIDE SEQUENCE</scope>
    <source>
        <strain evidence="1">B10K-DU-015-28</strain>
        <tissue evidence="1">Muscle</tissue>
    </source>
</reference>
<feature type="non-terminal residue" evidence="1">
    <location>
        <position position="65"/>
    </location>
</feature>
<dbReference type="InterPro" id="IPR023214">
    <property type="entry name" value="HAD_sf"/>
</dbReference>
<name>A0A852AIQ8_CALOR</name>
<dbReference type="Proteomes" id="UP000603627">
    <property type="component" value="Unassembled WGS sequence"/>
</dbReference>
<proteinExistence type="predicted"/>
<evidence type="ECO:0000313" key="1">
    <source>
        <dbReference type="EMBL" id="NXE71628.1"/>
    </source>
</evidence>
<protein>
    <submittedName>
        <fullName evidence="1">HYES hydrolase</fullName>
    </submittedName>
</protein>
<gene>
    <name evidence="1" type="primary">Ephx2_1</name>
    <name evidence="1" type="ORF">CALORN_R13000</name>
</gene>
<sequence length="65" mass="7219">GFRTCVLAEAWVDDSPWRSLTAALQQRLRAEFHVLLESCRIGATKSEPGALRAALEALRARPQEV</sequence>
<evidence type="ECO:0000313" key="2">
    <source>
        <dbReference type="Proteomes" id="UP000603627"/>
    </source>
</evidence>
<feature type="non-terminal residue" evidence="1">
    <location>
        <position position="1"/>
    </location>
</feature>
<dbReference type="Gene3D" id="3.40.50.1000">
    <property type="entry name" value="HAD superfamily/HAD-like"/>
    <property type="match status" value="1"/>
</dbReference>
<dbReference type="GO" id="GO:0016787">
    <property type="term" value="F:hydrolase activity"/>
    <property type="evidence" value="ECO:0007669"/>
    <property type="project" value="UniProtKB-KW"/>
</dbReference>
<dbReference type="AlphaFoldDB" id="A0A852AIQ8"/>
<organism evidence="1 2">
    <name type="scientific">Calcarius ornatus</name>
    <name type="common">Chestnut-collared longspur</name>
    <dbReference type="NCBI Taxonomy" id="198940"/>
    <lineage>
        <taxon>Eukaryota</taxon>
        <taxon>Metazoa</taxon>
        <taxon>Chordata</taxon>
        <taxon>Craniata</taxon>
        <taxon>Vertebrata</taxon>
        <taxon>Euteleostomi</taxon>
        <taxon>Archelosauria</taxon>
        <taxon>Archosauria</taxon>
        <taxon>Dinosauria</taxon>
        <taxon>Saurischia</taxon>
        <taxon>Theropoda</taxon>
        <taxon>Coelurosauria</taxon>
        <taxon>Aves</taxon>
        <taxon>Neognathae</taxon>
        <taxon>Neoaves</taxon>
        <taxon>Telluraves</taxon>
        <taxon>Australaves</taxon>
        <taxon>Passeriformes</taxon>
        <taxon>Passeroidea</taxon>
        <taxon>Fringillidae</taxon>
        <taxon>Emberizinae</taxon>
        <taxon>Emberizini</taxon>
        <taxon>Calcarius</taxon>
    </lineage>
</organism>
<comment type="caution">
    <text evidence="1">The sequence shown here is derived from an EMBL/GenBank/DDBJ whole genome shotgun (WGS) entry which is preliminary data.</text>
</comment>
<accession>A0A852AIQ8</accession>